<reference evidence="1 2" key="1">
    <citation type="submission" date="2020-04" db="EMBL/GenBank/DDBJ databases">
        <authorList>
            <consortium name="Desulfovibrio sp. FSS-1 genome sequencing consortium"/>
            <person name="Shimoshige H."/>
            <person name="Kobayashi H."/>
            <person name="Maekawa T."/>
        </authorList>
    </citation>
    <scope>NUCLEOTIDE SEQUENCE [LARGE SCALE GENOMIC DNA]</scope>
    <source>
        <strain evidence="1 2">SIID29052-01</strain>
    </source>
</reference>
<proteinExistence type="predicted"/>
<dbReference type="InterPro" id="IPR023168">
    <property type="entry name" value="GatB_Yqey_C_2"/>
</dbReference>
<protein>
    <recommendedName>
        <fullName evidence="3">GatB/YqeY domain-containing protein</fullName>
    </recommendedName>
</protein>
<dbReference type="InterPro" id="IPR003789">
    <property type="entry name" value="Asn/Gln_tRNA_amidoTrase-B-like"/>
</dbReference>
<dbReference type="SUPFAM" id="SSF89095">
    <property type="entry name" value="GatB/YqeY motif"/>
    <property type="match status" value="1"/>
</dbReference>
<accession>A0A6V8LRN5</accession>
<dbReference type="PANTHER" id="PTHR28055:SF1">
    <property type="entry name" value="ALTERED INHERITANCE OF MITOCHONDRIA PROTEIN 41, MITOCHONDRIAL"/>
    <property type="match status" value="1"/>
</dbReference>
<organism evidence="1 2">
    <name type="scientific">Fundidesulfovibrio magnetotacticus</name>
    <dbReference type="NCBI Taxonomy" id="2730080"/>
    <lineage>
        <taxon>Bacteria</taxon>
        <taxon>Pseudomonadati</taxon>
        <taxon>Thermodesulfobacteriota</taxon>
        <taxon>Desulfovibrionia</taxon>
        <taxon>Desulfovibrionales</taxon>
        <taxon>Desulfovibrionaceae</taxon>
        <taxon>Fundidesulfovibrio</taxon>
    </lineage>
</organism>
<dbReference type="Gene3D" id="1.10.1510.10">
    <property type="entry name" value="Uncharacterised protein YqeY/AIM41 PF09424, N-terminal domain"/>
    <property type="match status" value="1"/>
</dbReference>
<evidence type="ECO:0008006" key="3">
    <source>
        <dbReference type="Google" id="ProtNLM"/>
    </source>
</evidence>
<evidence type="ECO:0000313" key="1">
    <source>
        <dbReference type="EMBL" id="GFK92257.1"/>
    </source>
</evidence>
<dbReference type="PANTHER" id="PTHR28055">
    <property type="entry name" value="ALTERED INHERITANCE OF MITOCHONDRIA PROTEIN 41, MITOCHONDRIAL"/>
    <property type="match status" value="1"/>
</dbReference>
<comment type="caution">
    <text evidence="1">The sequence shown here is derived from an EMBL/GenBank/DDBJ whole genome shotgun (WGS) entry which is preliminary data.</text>
</comment>
<name>A0A6V8LRN5_9BACT</name>
<keyword evidence="2" id="KW-1185">Reference proteome</keyword>
<dbReference type="AlphaFoldDB" id="A0A6V8LRN5"/>
<sequence>MSLLQRIEQDCLTAYKAHDEIKVAVLRMLKTAAKNRQVELLRPLSDEEVLEVVARQVKQRLESVEQFRKAGRAEMADREEAEMVVLKGYLPEQLSADALAAAVEEAVAQTGAASMKDMGKVMQALMARHKGRIDGKATGELVKARLSS</sequence>
<dbReference type="InterPro" id="IPR019004">
    <property type="entry name" value="YqeY/Aim41"/>
</dbReference>
<gene>
    <name evidence="1" type="ORF">NNJEOMEG_00079</name>
</gene>
<dbReference type="InterPro" id="IPR042184">
    <property type="entry name" value="YqeY/Aim41_N"/>
</dbReference>
<dbReference type="Pfam" id="PF09424">
    <property type="entry name" value="YqeY"/>
    <property type="match status" value="1"/>
</dbReference>
<evidence type="ECO:0000313" key="2">
    <source>
        <dbReference type="Proteomes" id="UP000494245"/>
    </source>
</evidence>
<dbReference type="RefSeq" id="WP_173080229.1">
    <property type="nucleotide sequence ID" value="NZ_BLTE01000001.1"/>
</dbReference>
<dbReference type="GO" id="GO:0016884">
    <property type="term" value="F:carbon-nitrogen ligase activity, with glutamine as amido-N-donor"/>
    <property type="evidence" value="ECO:0007669"/>
    <property type="project" value="InterPro"/>
</dbReference>
<dbReference type="Proteomes" id="UP000494245">
    <property type="component" value="Unassembled WGS sequence"/>
</dbReference>
<reference evidence="1 2" key="2">
    <citation type="submission" date="2020-05" db="EMBL/GenBank/DDBJ databases">
        <title>Draft genome sequence of Desulfovibrio sp. strainFSS-1.</title>
        <authorList>
            <person name="Shimoshige H."/>
            <person name="Kobayashi H."/>
            <person name="Maekawa T."/>
        </authorList>
    </citation>
    <scope>NUCLEOTIDE SEQUENCE [LARGE SCALE GENOMIC DNA]</scope>
    <source>
        <strain evidence="1 2">SIID29052-01</strain>
    </source>
</reference>
<dbReference type="EMBL" id="BLTE01000001">
    <property type="protein sequence ID" value="GFK92257.1"/>
    <property type="molecule type" value="Genomic_DNA"/>
</dbReference>
<dbReference type="Gene3D" id="1.10.10.410">
    <property type="match status" value="1"/>
</dbReference>